<dbReference type="PROSITE" id="PS51903">
    <property type="entry name" value="CLP_R"/>
    <property type="match status" value="1"/>
</dbReference>
<dbReference type="EMBL" id="CP002217">
    <property type="protein sequence ID" value="ADN56960.1"/>
    <property type="molecule type" value="Genomic_DNA"/>
</dbReference>
<keyword evidence="2" id="KW-0677">Repeat</keyword>
<feature type="domain" description="Clp R" evidence="3">
    <location>
        <begin position="18"/>
        <end position="164"/>
    </location>
</feature>
<dbReference type="Pfam" id="PF02861">
    <property type="entry name" value="Clp_N"/>
    <property type="match status" value="1"/>
</dbReference>
<gene>
    <name evidence="4" type="ordered locus">BC1003_0977</name>
</gene>
<proteinExistence type="inferred from homology"/>
<dbReference type="AlphaFoldDB" id="E1TC40"/>
<comment type="similarity">
    <text evidence="1">Belongs to the ClpA/ClpB family.</text>
</comment>
<organism evidence="4">
    <name type="scientific">Burkholderia sp. (strain CCGE1003)</name>
    <dbReference type="NCBI Taxonomy" id="640512"/>
    <lineage>
        <taxon>Bacteria</taxon>
        <taxon>Pseudomonadati</taxon>
        <taxon>Pseudomonadota</taxon>
        <taxon>Betaproteobacteria</taxon>
        <taxon>Burkholderiales</taxon>
        <taxon>Burkholderiaceae</taxon>
        <taxon>Burkholderia</taxon>
    </lineage>
</organism>
<evidence type="ECO:0000259" key="3">
    <source>
        <dbReference type="PROSITE" id="PS51903"/>
    </source>
</evidence>
<dbReference type="STRING" id="640512.BC1003_0977"/>
<evidence type="ECO:0000313" key="4">
    <source>
        <dbReference type="EMBL" id="ADN56960.1"/>
    </source>
</evidence>
<name>E1TC40_BURSG</name>
<dbReference type="Gene3D" id="1.10.1780.10">
    <property type="entry name" value="Clp, N-terminal domain"/>
    <property type="match status" value="1"/>
</dbReference>
<dbReference type="KEGG" id="bgf:BC1003_0977"/>
<sequence>MTVLNDRNHFSRDTNQLLQRLNPHCAKALEAAASMCQGRLSDEITVEHWLLKLIEAGDGDIPAIMHHYDLNIDAVWDALLRAIDHTPRNLRGRPSLSPQLAAILQDAWFIASSGDTSGDPVIRSGNILQAIIEAPHALRANHAWQLLSVSSAQIPRLLPRLAQPTCENQTQEQEQEPEALCLSRESGARNVDEFLNQRILPTVSRELLTRMASGAVPARIALFSSPEGNLTIDFIDRGETDAQTRVPELPVG</sequence>
<evidence type="ECO:0000256" key="2">
    <source>
        <dbReference type="PROSITE-ProRule" id="PRU01251"/>
    </source>
</evidence>
<dbReference type="eggNOG" id="COG0542">
    <property type="taxonomic scope" value="Bacteria"/>
</dbReference>
<reference evidence="4" key="1">
    <citation type="submission" date="2010-09" db="EMBL/GenBank/DDBJ databases">
        <title>Complete sequence of chromosome1 of Burkholderia sp. CCGE1003.</title>
        <authorList>
            <consortium name="US DOE Joint Genome Institute"/>
            <person name="Lucas S."/>
            <person name="Copeland A."/>
            <person name="Lapidus A."/>
            <person name="Cheng J.-F."/>
            <person name="Bruce D."/>
            <person name="Goodwin L."/>
            <person name="Pitluck S."/>
            <person name="Daligault H."/>
            <person name="Davenport K."/>
            <person name="Detter J.C."/>
            <person name="Han C."/>
            <person name="Tapia R."/>
            <person name="Land M."/>
            <person name="Hauser L."/>
            <person name="Jeffries C."/>
            <person name="Kyrpides N."/>
            <person name="Ivanova N."/>
            <person name="Ovchinnikova G."/>
            <person name="Martinez-Romero E."/>
            <person name="Rogel M.A."/>
            <person name="Auchtung J."/>
            <person name="Tiedje J.M."/>
            <person name="Woyke T."/>
        </authorList>
    </citation>
    <scope>NUCLEOTIDE SEQUENCE</scope>
    <source>
        <strain evidence="4">CCGE1003</strain>
    </source>
</reference>
<dbReference type="InterPro" id="IPR036628">
    <property type="entry name" value="Clp_N_dom_sf"/>
</dbReference>
<dbReference type="SUPFAM" id="SSF81923">
    <property type="entry name" value="Double Clp-N motif"/>
    <property type="match status" value="1"/>
</dbReference>
<accession>E1TC40</accession>
<evidence type="ECO:0000256" key="1">
    <source>
        <dbReference type="ARBA" id="ARBA00008675"/>
    </source>
</evidence>
<dbReference type="InterPro" id="IPR004176">
    <property type="entry name" value="Clp_R_N"/>
</dbReference>
<protein>
    <submittedName>
        <fullName evidence="4">Clp domain protein</fullName>
    </submittedName>
</protein>
<dbReference type="HOGENOM" id="CLU_1101271_0_0_4"/>